<protein>
    <recommendedName>
        <fullName evidence="5">Restriction endonuclease</fullName>
    </recommendedName>
</protein>
<comment type="caution">
    <text evidence="3">The sequence shown here is derived from an EMBL/GenBank/DDBJ whole genome shotgun (WGS) entry which is preliminary data.</text>
</comment>
<dbReference type="RefSeq" id="WP_182528028.1">
    <property type="nucleotide sequence ID" value="NZ_JACJHT010000011.1"/>
</dbReference>
<feature type="domain" description="Restriction endonuclease type IV Mrr" evidence="1">
    <location>
        <begin position="256"/>
        <end position="364"/>
    </location>
</feature>
<dbReference type="Gene3D" id="3.40.1350.10">
    <property type="match status" value="1"/>
</dbReference>
<dbReference type="Pfam" id="PF18062">
    <property type="entry name" value="RE_AspBHI_N"/>
    <property type="match status" value="1"/>
</dbReference>
<proteinExistence type="predicted"/>
<reference evidence="3" key="1">
    <citation type="submission" date="2020-08" db="EMBL/GenBank/DDBJ databases">
        <title>Functional genomics of gut bacteria from endangered species of beetles.</title>
        <authorList>
            <person name="Carlos-Shanley C."/>
        </authorList>
    </citation>
    <scope>NUCLEOTIDE SEQUENCE [LARGE SCALE GENOMIC DNA]</scope>
    <source>
        <strain evidence="3">S00060</strain>
    </source>
</reference>
<organism evidence="3 4">
    <name type="scientific">Priestia aryabhattai</name>
    <name type="common">Bacillus aryabhattai</name>
    <dbReference type="NCBI Taxonomy" id="412384"/>
    <lineage>
        <taxon>Bacteria</taxon>
        <taxon>Bacillati</taxon>
        <taxon>Bacillota</taxon>
        <taxon>Bacilli</taxon>
        <taxon>Bacillales</taxon>
        <taxon>Bacillaceae</taxon>
        <taxon>Priestia</taxon>
    </lineage>
</organism>
<evidence type="ECO:0000313" key="4">
    <source>
        <dbReference type="Proteomes" id="UP000543174"/>
    </source>
</evidence>
<evidence type="ECO:0008006" key="5">
    <source>
        <dbReference type="Google" id="ProtNLM"/>
    </source>
</evidence>
<keyword evidence="4" id="KW-1185">Reference proteome</keyword>
<dbReference type="Gene3D" id="2.30.280.20">
    <property type="match status" value="1"/>
</dbReference>
<dbReference type="EMBL" id="JACJHT010000011">
    <property type="protein sequence ID" value="MBA9042374.1"/>
    <property type="molecule type" value="Genomic_DNA"/>
</dbReference>
<dbReference type="GO" id="GO:0004519">
    <property type="term" value="F:endonuclease activity"/>
    <property type="evidence" value="ECO:0007669"/>
    <property type="project" value="InterPro"/>
</dbReference>
<dbReference type="InterPro" id="IPR007560">
    <property type="entry name" value="Restrct_endonuc_IV_Mrr"/>
</dbReference>
<dbReference type="InterPro" id="IPR041409">
    <property type="entry name" value="RE_AspBHI_N"/>
</dbReference>
<dbReference type="GO" id="GO:0009307">
    <property type="term" value="P:DNA restriction-modification system"/>
    <property type="evidence" value="ECO:0007669"/>
    <property type="project" value="InterPro"/>
</dbReference>
<dbReference type="GO" id="GO:0003677">
    <property type="term" value="F:DNA binding"/>
    <property type="evidence" value="ECO:0007669"/>
    <property type="project" value="InterPro"/>
</dbReference>
<evidence type="ECO:0000259" key="1">
    <source>
        <dbReference type="Pfam" id="PF04471"/>
    </source>
</evidence>
<feature type="domain" description="Restriction endonuclease AspBHI N-terminal" evidence="2">
    <location>
        <begin position="27"/>
        <end position="211"/>
    </location>
</feature>
<gene>
    <name evidence="3" type="ORF">HNP21_005509</name>
</gene>
<dbReference type="Proteomes" id="UP000543174">
    <property type="component" value="Unassembled WGS sequence"/>
</dbReference>
<evidence type="ECO:0000259" key="2">
    <source>
        <dbReference type="Pfam" id="PF18062"/>
    </source>
</evidence>
<name>A0A7W3NG36_PRIAR</name>
<dbReference type="Pfam" id="PF04471">
    <property type="entry name" value="Mrr_cat"/>
    <property type="match status" value="1"/>
</dbReference>
<dbReference type="InterPro" id="IPR011856">
    <property type="entry name" value="tRNA_endonuc-like_dom_sf"/>
</dbReference>
<accession>A0A7W3NG36</accession>
<sequence length="394" mass="45166">MGTYIKFEDLIHADLTVEAIYEGGPKDNVSADPISKLLKCENMGGFRILGSKKNHRYRLCGIYTDLVNPDWPDIIEKETGKFIYFGDNRDHGKNLHETPKGGNQLLKYVFEQLHLGNRISIPPFFIFSKSGRRRDVVFQGIAVPGHPDINDTEDLVAIWKLKKGKRFQNYKSIFTILDVATVKRDWIEDIQNGHTFTSNAPKEWLEWVETGFYKPLVAERTIEHRTREEQIPSSPIRYAMVEAIIEHFKGHPKGEYAFEECAALLAKMMDSNIINYDLTRPWRDGGRDAIGKYRIGLNQNAVYVDFALEVKCKGFSSGSGIKDTSRLISRLRYRQFGIFVTTSYISNQAYEEIKADGHPVLIVCANDIGLILETHGYRTVENVKEWLSNLFPYL</sequence>
<dbReference type="AlphaFoldDB" id="A0A7W3NG36"/>
<evidence type="ECO:0000313" key="3">
    <source>
        <dbReference type="EMBL" id="MBA9042374.1"/>
    </source>
</evidence>